<proteinExistence type="predicted"/>
<dbReference type="EMBL" id="CZKB01000005">
    <property type="protein sequence ID" value="CUR58164.1"/>
    <property type="molecule type" value="Genomic_DNA"/>
</dbReference>
<reference evidence="1" key="1">
    <citation type="submission" date="2015-08" db="EMBL/GenBank/DDBJ databases">
        <authorList>
            <person name="Babu N.S."/>
            <person name="Beckwith C.J."/>
            <person name="Beseler K.G."/>
            <person name="Brison A."/>
            <person name="Carone J.V."/>
            <person name="Caskin T.P."/>
            <person name="Diamond M."/>
            <person name="Durham M.E."/>
            <person name="Foxe J.M."/>
            <person name="Go M."/>
            <person name="Henderson B.A."/>
            <person name="Jones I.B."/>
            <person name="McGettigan J.A."/>
            <person name="Micheletti S.J."/>
            <person name="Nasrallah M.E."/>
            <person name="Ortiz D."/>
            <person name="Piller C.R."/>
            <person name="Privatt S.R."/>
            <person name="Schneider S.L."/>
            <person name="Sharp S."/>
            <person name="Smith T.C."/>
            <person name="Stanton J.D."/>
            <person name="Ullery H.E."/>
            <person name="Wilson R.J."/>
            <person name="Serrano M.G."/>
            <person name="Buck G."/>
            <person name="Lee V."/>
            <person name="Wang Y."/>
            <person name="Carvalho R."/>
            <person name="Voegtly L."/>
            <person name="Shi R."/>
            <person name="Duckworth R."/>
            <person name="Johnson A."/>
            <person name="Loviza R."/>
            <person name="Walstead R."/>
            <person name="Shah Z."/>
            <person name="Kiflezghi M."/>
            <person name="Wade K."/>
            <person name="Ball S.L."/>
            <person name="Bradley K.W."/>
            <person name="Asai D.J."/>
            <person name="Bowman C.A."/>
            <person name="Russell D.A."/>
            <person name="Pope W.H."/>
            <person name="Jacobs-Sera D."/>
            <person name="Hendrix R.W."/>
            <person name="Hatfull G.F."/>
        </authorList>
    </citation>
    <scope>NUCLEOTIDE SEQUENCE</scope>
</reference>
<organism evidence="1">
    <name type="scientific">metagenome</name>
    <dbReference type="NCBI Taxonomy" id="256318"/>
    <lineage>
        <taxon>unclassified sequences</taxon>
        <taxon>metagenomes</taxon>
    </lineage>
</organism>
<dbReference type="AlphaFoldDB" id="A0A2P2C016"/>
<name>A0A2P2C016_9ZZZZ</name>
<evidence type="ECO:0000313" key="2">
    <source>
        <dbReference type="EMBL" id="CUR58164.1"/>
    </source>
</evidence>
<evidence type="ECO:0000313" key="1">
    <source>
        <dbReference type="EMBL" id="CUR55326.1"/>
    </source>
</evidence>
<gene>
    <name evidence="2" type="ORF">NOCA1130411</name>
    <name evidence="1" type="ORF">NOCA2240098</name>
</gene>
<sequence length="58" mass="6539">MPSGINDRTHSFIPRKIFEPAPTLTGRLIAGLLRVRDIGESLLCRNVELVGVSHWQRN</sequence>
<protein>
    <submittedName>
        <fullName evidence="1">Uncharacterized protein</fullName>
    </submittedName>
</protein>
<accession>A0A2P2C016</accession>
<dbReference type="EMBL" id="CZKA01000017">
    <property type="protein sequence ID" value="CUR55326.1"/>
    <property type="molecule type" value="Genomic_DNA"/>
</dbReference>